<gene>
    <name evidence="1" type="ORF">CKY28_06705</name>
</gene>
<dbReference type="Proteomes" id="UP000218151">
    <property type="component" value="Unassembled WGS sequence"/>
</dbReference>
<accession>A0A2A2SIH0</accession>
<dbReference type="AlphaFoldDB" id="A0A2A2SIH0"/>
<name>A0A2A2SIH0_9SPHN</name>
<proteinExistence type="predicted"/>
<comment type="caution">
    <text evidence="1">The sequence shown here is derived from an EMBL/GenBank/DDBJ whole genome shotgun (WGS) entry which is preliminary data.</text>
</comment>
<organism evidence="1 2">
    <name type="scientific">Sphingomonas lenta</name>
    <dbReference type="NCBI Taxonomy" id="1141887"/>
    <lineage>
        <taxon>Bacteria</taxon>
        <taxon>Pseudomonadati</taxon>
        <taxon>Pseudomonadota</taxon>
        <taxon>Alphaproteobacteria</taxon>
        <taxon>Sphingomonadales</taxon>
        <taxon>Sphingomonadaceae</taxon>
        <taxon>Sphingomonas</taxon>
    </lineage>
</organism>
<dbReference type="RefSeq" id="WP_095997516.1">
    <property type="nucleotide sequence ID" value="NZ_NSLI01000002.1"/>
</dbReference>
<reference evidence="2" key="1">
    <citation type="submission" date="2017-09" db="EMBL/GenBank/DDBJ databases">
        <authorList>
            <person name="Feng G."/>
            <person name="Zhu H."/>
        </authorList>
    </citation>
    <scope>NUCLEOTIDE SEQUENCE [LARGE SCALE GENOMIC DNA]</scope>
    <source>
        <strain evidence="2">1PNM-20</strain>
    </source>
</reference>
<protein>
    <submittedName>
        <fullName evidence="1">Uncharacterized protein</fullName>
    </submittedName>
</protein>
<evidence type="ECO:0000313" key="1">
    <source>
        <dbReference type="EMBL" id="PAX09018.1"/>
    </source>
</evidence>
<sequence>MSENEDVTMEVPAEVERLGGLLARAARSRSGLIASALAVWERANPDRPVAALLGCGDEALWRVAVTPRPGGRDMAAQAQRIAAELGVNVMGLLNILRFAETTARFETANDDGELLMAALDAEDDGEGDDR</sequence>
<keyword evidence="2" id="KW-1185">Reference proteome</keyword>
<evidence type="ECO:0000313" key="2">
    <source>
        <dbReference type="Proteomes" id="UP000218151"/>
    </source>
</evidence>
<dbReference type="EMBL" id="NSLI01000002">
    <property type="protein sequence ID" value="PAX09018.1"/>
    <property type="molecule type" value="Genomic_DNA"/>
</dbReference>
<dbReference type="OrthoDB" id="7596624at2"/>